<dbReference type="GO" id="GO:0061630">
    <property type="term" value="F:ubiquitin protein ligase activity"/>
    <property type="evidence" value="ECO:0007669"/>
    <property type="project" value="TreeGrafter"/>
</dbReference>
<dbReference type="SMART" id="SM00184">
    <property type="entry name" value="RING"/>
    <property type="match status" value="1"/>
</dbReference>
<proteinExistence type="predicted"/>
<keyword evidence="1" id="KW-0863">Zinc-finger</keyword>
<dbReference type="AlphaFoldDB" id="A0AAN7E3L9"/>
<gene>
    <name evidence="3" type="ORF">RGQ29_005215</name>
</gene>
<dbReference type="PANTHER" id="PTHR22765">
    <property type="entry name" value="RING FINGER AND PROTEASE ASSOCIATED DOMAIN-CONTAINING"/>
    <property type="match status" value="1"/>
</dbReference>
<dbReference type="InterPro" id="IPR001841">
    <property type="entry name" value="Znf_RING"/>
</dbReference>
<feature type="domain" description="RING-type" evidence="2">
    <location>
        <begin position="148"/>
        <end position="191"/>
    </location>
</feature>
<dbReference type="Proteomes" id="UP001324115">
    <property type="component" value="Unassembled WGS sequence"/>
</dbReference>
<dbReference type="Pfam" id="PF13639">
    <property type="entry name" value="zf-RING_2"/>
    <property type="match status" value="1"/>
</dbReference>
<dbReference type="InterPro" id="IPR051826">
    <property type="entry name" value="E3_ubiquitin-ligase_domain"/>
</dbReference>
<accession>A0AAN7E3L9</accession>
<name>A0AAN7E3L9_QUERU</name>
<dbReference type="Gene3D" id="3.30.40.10">
    <property type="entry name" value="Zinc/RING finger domain, C3HC4 (zinc finger)"/>
    <property type="match status" value="1"/>
</dbReference>
<dbReference type="SUPFAM" id="SSF57850">
    <property type="entry name" value="RING/U-box"/>
    <property type="match status" value="1"/>
</dbReference>
<evidence type="ECO:0000313" key="3">
    <source>
        <dbReference type="EMBL" id="KAK4562620.1"/>
    </source>
</evidence>
<dbReference type="PANTHER" id="PTHR22765:SF416">
    <property type="entry name" value="E3 UBIQUITIN-PROTEIN LIGASE GODZILLA"/>
    <property type="match status" value="1"/>
</dbReference>
<reference evidence="3 4" key="1">
    <citation type="journal article" date="2023" name="G3 (Bethesda)">
        <title>A haplotype-resolved chromosome-scale genome for Quercus rubra L. provides insights into the genetics of adaptive traits for red oak species.</title>
        <authorList>
            <person name="Kapoor B."/>
            <person name="Jenkins J."/>
            <person name="Schmutz J."/>
            <person name="Zhebentyayeva T."/>
            <person name="Kuelheim C."/>
            <person name="Coggeshall M."/>
            <person name="Heim C."/>
            <person name="Lasky J.R."/>
            <person name="Leites L."/>
            <person name="Islam-Faridi N."/>
            <person name="Romero-Severson J."/>
            <person name="DeLeo V.L."/>
            <person name="Lucas S.M."/>
            <person name="Lazic D."/>
            <person name="Gailing O."/>
            <person name="Carlson J."/>
            <person name="Staton M."/>
        </authorList>
    </citation>
    <scope>NUCLEOTIDE SEQUENCE [LARGE SCALE GENOMIC DNA]</scope>
    <source>
        <strain evidence="3">Pseudo-F2</strain>
    </source>
</reference>
<evidence type="ECO:0000256" key="1">
    <source>
        <dbReference type="PROSITE-ProRule" id="PRU00175"/>
    </source>
</evidence>
<dbReference type="GO" id="GO:0006511">
    <property type="term" value="P:ubiquitin-dependent protein catabolic process"/>
    <property type="evidence" value="ECO:0007669"/>
    <property type="project" value="TreeGrafter"/>
</dbReference>
<dbReference type="PROSITE" id="PS50089">
    <property type="entry name" value="ZF_RING_2"/>
    <property type="match status" value="1"/>
</dbReference>
<keyword evidence="4" id="KW-1185">Reference proteome</keyword>
<organism evidence="3 4">
    <name type="scientific">Quercus rubra</name>
    <name type="common">Northern red oak</name>
    <name type="synonym">Quercus borealis</name>
    <dbReference type="NCBI Taxonomy" id="3512"/>
    <lineage>
        <taxon>Eukaryota</taxon>
        <taxon>Viridiplantae</taxon>
        <taxon>Streptophyta</taxon>
        <taxon>Embryophyta</taxon>
        <taxon>Tracheophyta</taxon>
        <taxon>Spermatophyta</taxon>
        <taxon>Magnoliopsida</taxon>
        <taxon>eudicotyledons</taxon>
        <taxon>Gunneridae</taxon>
        <taxon>Pentapetalae</taxon>
        <taxon>rosids</taxon>
        <taxon>fabids</taxon>
        <taxon>Fagales</taxon>
        <taxon>Fagaceae</taxon>
        <taxon>Quercus</taxon>
    </lineage>
</organism>
<protein>
    <recommendedName>
        <fullName evidence="2">RING-type domain-containing protein</fullName>
    </recommendedName>
</protein>
<dbReference type="EMBL" id="JAXUIC010000011">
    <property type="protein sequence ID" value="KAK4562620.1"/>
    <property type="molecule type" value="Genomic_DNA"/>
</dbReference>
<keyword evidence="1" id="KW-0862">Zinc</keyword>
<keyword evidence="1" id="KW-0479">Metal-binding</keyword>
<dbReference type="GO" id="GO:0005737">
    <property type="term" value="C:cytoplasm"/>
    <property type="evidence" value="ECO:0007669"/>
    <property type="project" value="TreeGrafter"/>
</dbReference>
<evidence type="ECO:0000313" key="4">
    <source>
        <dbReference type="Proteomes" id="UP001324115"/>
    </source>
</evidence>
<evidence type="ECO:0000259" key="2">
    <source>
        <dbReference type="PROSITE" id="PS50089"/>
    </source>
</evidence>
<comment type="caution">
    <text evidence="3">The sequence shown here is derived from an EMBL/GenBank/DDBJ whole genome shotgun (WGS) entry which is preliminary data.</text>
</comment>
<dbReference type="GO" id="GO:0008270">
    <property type="term" value="F:zinc ion binding"/>
    <property type="evidence" value="ECO:0007669"/>
    <property type="project" value="UniProtKB-KW"/>
</dbReference>
<dbReference type="InterPro" id="IPR013083">
    <property type="entry name" value="Znf_RING/FYVE/PHD"/>
</dbReference>
<sequence>MAITEVVKVEFKERRSREISGTLQVSYHSRYQKGHRDLEGVLHKDVDIRTCSRPLFSIRAPAELLLLPAYHQHHAYLSHEVATTLATHLNLDPQMNHFVTLQIASHATNFMVKTHPFGYSIKADLELLRFVESVTDNDDDEDVDYGACPVCLEDFSSTVGSRMVMTDCSHYFHKSCLLPWLKKQISCPTCRRCVVDIKN</sequence>